<dbReference type="OrthoDB" id="1148707at2"/>
<dbReference type="PROSITE" id="PS51257">
    <property type="entry name" value="PROKAR_LIPOPROTEIN"/>
    <property type="match status" value="1"/>
</dbReference>
<dbReference type="Proteomes" id="UP000289857">
    <property type="component" value="Unassembled WGS sequence"/>
</dbReference>
<name>A0A4Q1KAP9_9FLAO</name>
<organism evidence="1 2">
    <name type="scientific">Flavobacterium stagni</name>
    <dbReference type="NCBI Taxonomy" id="2506421"/>
    <lineage>
        <taxon>Bacteria</taxon>
        <taxon>Pseudomonadati</taxon>
        <taxon>Bacteroidota</taxon>
        <taxon>Flavobacteriia</taxon>
        <taxon>Flavobacteriales</taxon>
        <taxon>Flavobacteriaceae</taxon>
        <taxon>Flavobacterium</taxon>
    </lineage>
</organism>
<gene>
    <name evidence="1" type="ORF">EQG61_05130</name>
</gene>
<reference evidence="2" key="1">
    <citation type="submission" date="2019-01" db="EMBL/GenBank/DDBJ databases">
        <title>Cytophagaceae bacterium strain CAR-16.</title>
        <authorList>
            <person name="Chen W.-M."/>
        </authorList>
    </citation>
    <scope>NUCLEOTIDE SEQUENCE [LARGE SCALE GENOMIC DNA]</scope>
    <source>
        <strain evidence="2">WWJ-16</strain>
    </source>
</reference>
<sequence length="209" mass="24187">MRKIIFLSLFAVFTACSNKEVLLPEAEITVVKNVDNLSPVYIFFEKNGNDTLADLNRKNTITSTNYIFNIDKRLPMRLVVPEVNFVLKKKEASPHKSETAQNYFSYSDTKTRNLAFLNMQLVHLKQGKYEENFPVQVSKTGAIQIQGKPITMDKVMAYLAQLPSDKPIKPQFQFDHNITYGDYLRFRIAVSQWKFPALGATWFTEDWFL</sequence>
<proteinExistence type="predicted"/>
<dbReference type="EMBL" id="SBKN01000002">
    <property type="protein sequence ID" value="RXR23355.1"/>
    <property type="molecule type" value="Genomic_DNA"/>
</dbReference>
<protein>
    <submittedName>
        <fullName evidence="1">Uncharacterized protein</fullName>
    </submittedName>
</protein>
<dbReference type="RefSeq" id="WP_129460835.1">
    <property type="nucleotide sequence ID" value="NZ_SBKN01000002.1"/>
</dbReference>
<evidence type="ECO:0000313" key="1">
    <source>
        <dbReference type="EMBL" id="RXR23355.1"/>
    </source>
</evidence>
<dbReference type="AlphaFoldDB" id="A0A4Q1KAP9"/>
<keyword evidence="2" id="KW-1185">Reference proteome</keyword>
<accession>A0A4Q1KAP9</accession>
<evidence type="ECO:0000313" key="2">
    <source>
        <dbReference type="Proteomes" id="UP000289857"/>
    </source>
</evidence>
<comment type="caution">
    <text evidence="1">The sequence shown here is derived from an EMBL/GenBank/DDBJ whole genome shotgun (WGS) entry which is preliminary data.</text>
</comment>